<dbReference type="Pfam" id="PF00858">
    <property type="entry name" value="ASC"/>
    <property type="match status" value="1"/>
</dbReference>
<dbReference type="GO" id="GO:0016020">
    <property type="term" value="C:membrane"/>
    <property type="evidence" value="ECO:0007669"/>
    <property type="project" value="UniProtKB-SubCell"/>
</dbReference>
<sequence length="85" mass="9792">MAVCFCASTLFLLQTYWTLSDYFKYRTIIEMQLKFEAAPFPAATVCNLNAFKYSELIQYDEIKEGVRSKFTAQSLVKISFPANLL</sequence>
<proteinExistence type="inferred from homology"/>
<gene>
    <name evidence="15" type="ORF">HPBE_LOCUS3641</name>
</gene>
<keyword evidence="11 13" id="KW-0739">Sodium transport</keyword>
<dbReference type="OrthoDB" id="6502088at2759"/>
<keyword evidence="14" id="KW-0732">Signal</keyword>
<evidence type="ECO:0000256" key="13">
    <source>
        <dbReference type="RuleBase" id="RU000679"/>
    </source>
</evidence>
<evidence type="ECO:0000256" key="4">
    <source>
        <dbReference type="ARBA" id="ARBA00022461"/>
    </source>
</evidence>
<keyword evidence="6" id="KW-1133">Transmembrane helix</keyword>
<evidence type="ECO:0000256" key="3">
    <source>
        <dbReference type="ARBA" id="ARBA00022448"/>
    </source>
</evidence>
<evidence type="ECO:0000256" key="9">
    <source>
        <dbReference type="ARBA" id="ARBA00023136"/>
    </source>
</evidence>
<feature type="signal peptide" evidence="14">
    <location>
        <begin position="1"/>
        <end position="20"/>
    </location>
</feature>
<dbReference type="InterPro" id="IPR001873">
    <property type="entry name" value="ENaC"/>
</dbReference>
<keyword evidence="4 13" id="KW-0894">Sodium channel</keyword>
<comment type="similarity">
    <text evidence="2 13">Belongs to the amiloride-sensitive sodium channel (TC 1.A.6) family.</text>
</comment>
<keyword evidence="12 13" id="KW-0407">Ion channel</keyword>
<organism evidence="16 17">
    <name type="scientific">Heligmosomoides polygyrus</name>
    <name type="common">Parasitic roundworm</name>
    <dbReference type="NCBI Taxonomy" id="6339"/>
    <lineage>
        <taxon>Eukaryota</taxon>
        <taxon>Metazoa</taxon>
        <taxon>Ecdysozoa</taxon>
        <taxon>Nematoda</taxon>
        <taxon>Chromadorea</taxon>
        <taxon>Rhabditida</taxon>
        <taxon>Rhabditina</taxon>
        <taxon>Rhabditomorpha</taxon>
        <taxon>Strongyloidea</taxon>
        <taxon>Heligmosomidae</taxon>
        <taxon>Heligmosomoides</taxon>
    </lineage>
</organism>
<dbReference type="WBParaSite" id="HPBE_0000364001-mRNA-1">
    <property type="protein sequence ID" value="HPBE_0000364001-mRNA-1"/>
    <property type="gene ID" value="HPBE_0000364001"/>
</dbReference>
<evidence type="ECO:0000256" key="5">
    <source>
        <dbReference type="ARBA" id="ARBA00022692"/>
    </source>
</evidence>
<reference evidence="15 16" key="1">
    <citation type="submission" date="2018-11" db="EMBL/GenBank/DDBJ databases">
        <authorList>
            <consortium name="Pathogen Informatics"/>
        </authorList>
    </citation>
    <scope>NUCLEOTIDE SEQUENCE [LARGE SCALE GENOMIC DNA]</scope>
</reference>
<reference evidence="17" key="2">
    <citation type="submission" date="2019-09" db="UniProtKB">
        <authorList>
            <consortium name="WormBaseParasite"/>
        </authorList>
    </citation>
    <scope>IDENTIFICATION</scope>
</reference>
<comment type="subcellular location">
    <subcellularLocation>
        <location evidence="1">Membrane</location>
        <topology evidence="1">Multi-pass membrane protein</topology>
    </subcellularLocation>
</comment>
<keyword evidence="5 13" id="KW-0812">Transmembrane</keyword>
<accession>A0A183FBU8</accession>
<feature type="chain" id="PRO_5044551334" evidence="14">
    <location>
        <begin position="21"/>
        <end position="85"/>
    </location>
</feature>
<evidence type="ECO:0000256" key="7">
    <source>
        <dbReference type="ARBA" id="ARBA00023053"/>
    </source>
</evidence>
<evidence type="ECO:0000313" key="15">
    <source>
        <dbReference type="EMBL" id="VDO38729.1"/>
    </source>
</evidence>
<evidence type="ECO:0000256" key="6">
    <source>
        <dbReference type="ARBA" id="ARBA00022989"/>
    </source>
</evidence>
<evidence type="ECO:0000256" key="14">
    <source>
        <dbReference type="SAM" id="SignalP"/>
    </source>
</evidence>
<evidence type="ECO:0000256" key="8">
    <source>
        <dbReference type="ARBA" id="ARBA00023065"/>
    </source>
</evidence>
<keyword evidence="10" id="KW-0325">Glycoprotein</keyword>
<keyword evidence="3 13" id="KW-0813">Transport</keyword>
<evidence type="ECO:0000313" key="16">
    <source>
        <dbReference type="Proteomes" id="UP000050761"/>
    </source>
</evidence>
<keyword evidence="7" id="KW-0915">Sodium</keyword>
<protein>
    <submittedName>
        <fullName evidence="17">Acid-sensing ion channel 1</fullName>
    </submittedName>
</protein>
<evidence type="ECO:0000256" key="1">
    <source>
        <dbReference type="ARBA" id="ARBA00004141"/>
    </source>
</evidence>
<dbReference type="EMBL" id="UZAH01011608">
    <property type="protein sequence ID" value="VDO38729.1"/>
    <property type="molecule type" value="Genomic_DNA"/>
</dbReference>
<evidence type="ECO:0000256" key="2">
    <source>
        <dbReference type="ARBA" id="ARBA00007193"/>
    </source>
</evidence>
<keyword evidence="9" id="KW-0472">Membrane</keyword>
<dbReference type="Proteomes" id="UP000050761">
    <property type="component" value="Unassembled WGS sequence"/>
</dbReference>
<name>A0A183FBU8_HELPZ</name>
<evidence type="ECO:0000256" key="12">
    <source>
        <dbReference type="ARBA" id="ARBA00023303"/>
    </source>
</evidence>
<dbReference type="GO" id="GO:0005272">
    <property type="term" value="F:sodium channel activity"/>
    <property type="evidence" value="ECO:0007669"/>
    <property type="project" value="UniProtKB-KW"/>
</dbReference>
<dbReference type="AlphaFoldDB" id="A0A183FBU8"/>
<keyword evidence="8 13" id="KW-0406">Ion transport</keyword>
<evidence type="ECO:0000256" key="11">
    <source>
        <dbReference type="ARBA" id="ARBA00023201"/>
    </source>
</evidence>
<accession>A0A3P7V4W9</accession>
<evidence type="ECO:0000256" key="10">
    <source>
        <dbReference type="ARBA" id="ARBA00023180"/>
    </source>
</evidence>
<keyword evidence="16" id="KW-1185">Reference proteome</keyword>
<evidence type="ECO:0000313" key="17">
    <source>
        <dbReference type="WBParaSite" id="HPBE_0000364001-mRNA-1"/>
    </source>
</evidence>